<dbReference type="EMBL" id="JBIAQY010000003">
    <property type="protein sequence ID" value="MFF3568604.1"/>
    <property type="molecule type" value="Genomic_DNA"/>
</dbReference>
<gene>
    <name evidence="1" type="ORF">ACFYXQ_12600</name>
</gene>
<dbReference type="InterPro" id="IPR046179">
    <property type="entry name" value="DUF6188"/>
</dbReference>
<dbReference type="Proteomes" id="UP001601992">
    <property type="component" value="Unassembled WGS sequence"/>
</dbReference>
<evidence type="ECO:0000313" key="1">
    <source>
        <dbReference type="EMBL" id="MFF3568604.1"/>
    </source>
</evidence>
<accession>A0ABW6RYP3</accession>
<comment type="caution">
    <text evidence="1">The sequence shown here is derived from an EMBL/GenBank/DDBJ whole genome shotgun (WGS) entry which is preliminary data.</text>
</comment>
<evidence type="ECO:0000313" key="2">
    <source>
        <dbReference type="Proteomes" id="UP001601992"/>
    </source>
</evidence>
<proteinExistence type="predicted"/>
<sequence>MEIPIAGQSLSVESTEYALVLGNDNGFEIQAEAPVEFETPSGDKRRVAFDEEDHFDLDLNTFFSGKIASAFTGSAGELTILLESGNRATVTTDEDYESWTIVGPKGYRVVCMPGGELATWSPE</sequence>
<protein>
    <submittedName>
        <fullName evidence="1">DUF6188 family protein</fullName>
    </submittedName>
</protein>
<dbReference type="RefSeq" id="WP_157186590.1">
    <property type="nucleotide sequence ID" value="NZ_JBIAQY010000003.1"/>
</dbReference>
<reference evidence="1 2" key="1">
    <citation type="submission" date="2024-10" db="EMBL/GenBank/DDBJ databases">
        <title>The Natural Products Discovery Center: Release of the First 8490 Sequenced Strains for Exploring Actinobacteria Biosynthetic Diversity.</title>
        <authorList>
            <person name="Kalkreuter E."/>
            <person name="Kautsar S.A."/>
            <person name="Yang D."/>
            <person name="Bader C.D."/>
            <person name="Teijaro C.N."/>
            <person name="Fluegel L."/>
            <person name="Davis C.M."/>
            <person name="Simpson J.R."/>
            <person name="Lauterbach L."/>
            <person name="Steele A.D."/>
            <person name="Gui C."/>
            <person name="Meng S."/>
            <person name="Li G."/>
            <person name="Viehrig K."/>
            <person name="Ye F."/>
            <person name="Su P."/>
            <person name="Kiefer A.F."/>
            <person name="Nichols A."/>
            <person name="Cepeda A.J."/>
            <person name="Yan W."/>
            <person name="Fan B."/>
            <person name="Jiang Y."/>
            <person name="Adhikari A."/>
            <person name="Zheng C.-J."/>
            <person name="Schuster L."/>
            <person name="Cowan T.M."/>
            <person name="Smanski M.J."/>
            <person name="Chevrette M.G."/>
            <person name="De Carvalho L.P.S."/>
            <person name="Shen B."/>
        </authorList>
    </citation>
    <scope>NUCLEOTIDE SEQUENCE [LARGE SCALE GENOMIC DNA]</scope>
    <source>
        <strain evidence="1 2">NPDC002593</strain>
    </source>
</reference>
<dbReference type="Pfam" id="PF19686">
    <property type="entry name" value="DUF6188"/>
    <property type="match status" value="1"/>
</dbReference>
<keyword evidence="2" id="KW-1185">Reference proteome</keyword>
<organism evidence="1 2">
    <name type="scientific">Nocardia jiangxiensis</name>
    <dbReference type="NCBI Taxonomy" id="282685"/>
    <lineage>
        <taxon>Bacteria</taxon>
        <taxon>Bacillati</taxon>
        <taxon>Actinomycetota</taxon>
        <taxon>Actinomycetes</taxon>
        <taxon>Mycobacteriales</taxon>
        <taxon>Nocardiaceae</taxon>
        <taxon>Nocardia</taxon>
    </lineage>
</organism>
<name>A0ABW6RYP3_9NOCA</name>